<dbReference type="OrthoDB" id="10253113at2759"/>
<dbReference type="PROSITE" id="PS51839">
    <property type="entry name" value="4FE4S_HC3"/>
    <property type="match status" value="1"/>
</dbReference>
<dbReference type="FunFam" id="3.30.70.20:FF:000035">
    <property type="entry name" value="Iron hydrogenase 1"/>
    <property type="match status" value="1"/>
</dbReference>
<dbReference type="Pfam" id="PF12838">
    <property type="entry name" value="Fer4_7"/>
    <property type="match status" value="1"/>
</dbReference>
<evidence type="ECO:0000256" key="4">
    <source>
        <dbReference type="ARBA" id="ARBA00022737"/>
    </source>
</evidence>
<dbReference type="Gene3D" id="4.10.260.20">
    <property type="entry name" value="Iron hydrogenase, small subunit"/>
    <property type="match status" value="1"/>
</dbReference>
<dbReference type="Gene3D" id="3.30.70.20">
    <property type="match status" value="1"/>
</dbReference>
<keyword evidence="3" id="KW-0479">Metal-binding</keyword>
<dbReference type="SUPFAM" id="SSF53920">
    <property type="entry name" value="Fe-only hydrogenase"/>
    <property type="match status" value="1"/>
</dbReference>
<feature type="domain" description="4Fe-4S His(Cys)3-ligated-type" evidence="8">
    <location>
        <begin position="108"/>
        <end position="147"/>
    </location>
</feature>
<dbReference type="EMBL" id="LHPG02000007">
    <property type="protein sequence ID" value="PRW56960.1"/>
    <property type="molecule type" value="Genomic_DNA"/>
</dbReference>
<dbReference type="SMART" id="SM00902">
    <property type="entry name" value="Fe_hyd_SSU"/>
    <property type="match status" value="1"/>
</dbReference>
<dbReference type="Proteomes" id="UP000239899">
    <property type="component" value="Unassembled WGS sequence"/>
</dbReference>
<accession>A0A2P6TSB2</accession>
<protein>
    <submittedName>
        <fullName evidence="9">Ferredoxin</fullName>
    </submittedName>
</protein>
<dbReference type="GO" id="GO:0005506">
    <property type="term" value="F:iron ion binding"/>
    <property type="evidence" value="ECO:0007669"/>
    <property type="project" value="InterPro"/>
</dbReference>
<keyword evidence="10" id="KW-1185">Reference proteome</keyword>
<dbReference type="GO" id="GO:0008901">
    <property type="term" value="F:ferredoxin hydrogenase activity"/>
    <property type="evidence" value="ECO:0007669"/>
    <property type="project" value="InterPro"/>
</dbReference>
<dbReference type="InterPro" id="IPR009016">
    <property type="entry name" value="Fe_hydrogenase"/>
</dbReference>
<name>A0A2P6TSB2_CHLSO</name>
<dbReference type="Pfam" id="PF02906">
    <property type="entry name" value="Fe_hyd_lg_C"/>
    <property type="match status" value="1"/>
</dbReference>
<dbReference type="InterPro" id="IPR036991">
    <property type="entry name" value="Fe_hydrogenase_ssu_sf"/>
</dbReference>
<dbReference type="Gene3D" id="3.40.50.1780">
    <property type="match status" value="1"/>
</dbReference>
<dbReference type="InterPro" id="IPR017900">
    <property type="entry name" value="4Fe4S_Fe_S_CS"/>
</dbReference>
<organism evidence="9 10">
    <name type="scientific">Chlorella sorokiniana</name>
    <name type="common">Freshwater green alga</name>
    <dbReference type="NCBI Taxonomy" id="3076"/>
    <lineage>
        <taxon>Eukaryota</taxon>
        <taxon>Viridiplantae</taxon>
        <taxon>Chlorophyta</taxon>
        <taxon>core chlorophytes</taxon>
        <taxon>Trebouxiophyceae</taxon>
        <taxon>Chlorellales</taxon>
        <taxon>Chlorellaceae</taxon>
        <taxon>Chlorella clade</taxon>
        <taxon>Chlorella</taxon>
    </lineage>
</organism>
<comment type="caution">
    <text evidence="9">The sequence shown here is derived from an EMBL/GenBank/DDBJ whole genome shotgun (WGS) entry which is preliminary data.</text>
</comment>
<dbReference type="Pfam" id="PF10588">
    <property type="entry name" value="NADH-G_4Fe-4S_3"/>
    <property type="match status" value="1"/>
</dbReference>
<keyword evidence="6" id="KW-0411">Iron-sulfur</keyword>
<dbReference type="InterPro" id="IPR013352">
    <property type="entry name" value="Fe_hydrogenase_subset"/>
</dbReference>
<dbReference type="InterPro" id="IPR004108">
    <property type="entry name" value="Fe_hydrogenase_lsu_C"/>
</dbReference>
<evidence type="ECO:0000256" key="2">
    <source>
        <dbReference type="ARBA" id="ARBA00022485"/>
    </source>
</evidence>
<keyword evidence="5" id="KW-0408">Iron</keyword>
<dbReference type="Gene3D" id="3.40.950.10">
    <property type="entry name" value="Fe-only Hydrogenase (Larger Subunit), Chain L, domain 3"/>
    <property type="match status" value="1"/>
</dbReference>
<evidence type="ECO:0000256" key="5">
    <source>
        <dbReference type="ARBA" id="ARBA00023004"/>
    </source>
</evidence>
<dbReference type="Gene3D" id="3.10.20.740">
    <property type="match status" value="1"/>
</dbReference>
<keyword evidence="4" id="KW-0677">Repeat</keyword>
<dbReference type="PANTHER" id="PTHR11615">
    <property type="entry name" value="NITRATE, FORMATE, IRON DEHYDROGENASE"/>
    <property type="match status" value="1"/>
</dbReference>
<feature type="domain" description="4Fe-4S ferredoxin-type" evidence="7">
    <location>
        <begin position="226"/>
        <end position="255"/>
    </location>
</feature>
<gene>
    <name evidence="9" type="ORF">C2E21_4101</name>
</gene>
<dbReference type="GO" id="GO:0051539">
    <property type="term" value="F:4 iron, 4 sulfur cluster binding"/>
    <property type="evidence" value="ECO:0007669"/>
    <property type="project" value="UniProtKB-KW"/>
</dbReference>
<dbReference type="SMART" id="SM00929">
    <property type="entry name" value="NADH-G_4Fe-4S_3"/>
    <property type="match status" value="1"/>
</dbReference>
<evidence type="ECO:0000259" key="7">
    <source>
        <dbReference type="PROSITE" id="PS51379"/>
    </source>
</evidence>
<evidence type="ECO:0000259" key="8">
    <source>
        <dbReference type="PROSITE" id="PS51839"/>
    </source>
</evidence>
<dbReference type="InterPro" id="IPR050340">
    <property type="entry name" value="Cytosolic_Fe-S_CAF"/>
</dbReference>
<dbReference type="STRING" id="3076.A0A2P6TSB2"/>
<comment type="similarity">
    <text evidence="1">Belongs to the NARF family.</text>
</comment>
<proteinExistence type="inferred from homology"/>
<dbReference type="Pfam" id="PF02256">
    <property type="entry name" value="Fe_hyd_SSU"/>
    <property type="match status" value="1"/>
</dbReference>
<dbReference type="PROSITE" id="PS51379">
    <property type="entry name" value="4FE4S_FER_2"/>
    <property type="match status" value="2"/>
</dbReference>
<dbReference type="InterPro" id="IPR017896">
    <property type="entry name" value="4Fe4S_Fe-S-bd"/>
</dbReference>
<dbReference type="InterPro" id="IPR003149">
    <property type="entry name" value="Fe_hydrogenase_ssu"/>
</dbReference>
<evidence type="ECO:0000256" key="6">
    <source>
        <dbReference type="ARBA" id="ARBA00023014"/>
    </source>
</evidence>
<dbReference type="AlphaFoldDB" id="A0A2P6TSB2"/>
<evidence type="ECO:0000256" key="1">
    <source>
        <dbReference type="ARBA" id="ARBA00006596"/>
    </source>
</evidence>
<feature type="domain" description="4Fe-4S ferredoxin-type" evidence="7">
    <location>
        <begin position="184"/>
        <end position="214"/>
    </location>
</feature>
<sequence length="676" mass="73013">MLSGFTPLAAGLPRVAVAAACTSLLNTGLLSRGLARGALRQRRKGLTSSAAAPAAASAPEEAAGEAYAAATKQVSLTINGRQVQVPEGSSILTAATALGIHVQTDTPKVKESIRGVLSLLKANHPADCMTCDVNGRCEFQDLTNRYNVDSYMSKKGLPKLRQFSHEWDDEQRAHAEEWHDSSSASITVDFEKCLKCGRCVTACDVVQDMNVLGMQGRGRERHPGVITSALAPSKCISCGQCAVVCPVGAITERSEWREVAEELDAQRKVMVCITAPAVRVAIGEELGLGPGAVTTGQMVEAQRRLGFNYAFDVNFSADLTIMEEGTELLSRLRRAWGLDQGADSGHSGHDSHAPGPLPMFTSCCPGWITTVEKSYPELIPHLSTCKSPAQMMGAVVKRHFASLINKKPEDICLVSVMPCTAKKYEAERGEMRREGEGPDIDYVITTREFGHLLRERHVPLASLPESGFDNPLVGGESTGAGVIFGNTSGVMEAALRTAYELATGQELPRLKVEAIRGLTGIKEATLRLPDSAPNGFAGRELRVAVASGIGHARHLLQRMHEGTAPRYDFVEVMACPGGCIGGGGQPKSDDPLVLLKRMGAVYSIDERSAIRKSHENPSIQKLYKEFLGEPNGPLAHELLHTSYTDRSHTSMPAYFTWERADEPQHPRLQQQEQGEK</sequence>
<evidence type="ECO:0000313" key="9">
    <source>
        <dbReference type="EMBL" id="PRW56960.1"/>
    </source>
</evidence>
<evidence type="ECO:0000313" key="10">
    <source>
        <dbReference type="Proteomes" id="UP000239899"/>
    </source>
</evidence>
<dbReference type="SUPFAM" id="SSF54862">
    <property type="entry name" value="4Fe-4S ferredoxins"/>
    <property type="match status" value="1"/>
</dbReference>
<dbReference type="PROSITE" id="PS00198">
    <property type="entry name" value="4FE4S_FER_1"/>
    <property type="match status" value="1"/>
</dbReference>
<reference evidence="9 10" key="1">
    <citation type="journal article" date="2018" name="Plant J.">
        <title>Genome sequences of Chlorella sorokiniana UTEX 1602 and Micractinium conductrix SAG 241.80: implications to maltose excretion by a green alga.</title>
        <authorList>
            <person name="Arriola M.B."/>
            <person name="Velmurugan N."/>
            <person name="Zhang Y."/>
            <person name="Plunkett M.H."/>
            <person name="Hondzo H."/>
            <person name="Barney B.M."/>
        </authorList>
    </citation>
    <scope>NUCLEOTIDE SEQUENCE [LARGE SCALE GENOMIC DNA]</scope>
    <source>
        <strain evidence="10">UTEX 1602</strain>
    </source>
</reference>
<dbReference type="NCBIfam" id="TIGR02512">
    <property type="entry name" value="FeFe_hydrog_A"/>
    <property type="match status" value="1"/>
</dbReference>
<dbReference type="InterPro" id="IPR019574">
    <property type="entry name" value="NADH_UbQ_OxRdtase_Gsu_4Fe4S-bd"/>
</dbReference>
<evidence type="ECO:0000256" key="3">
    <source>
        <dbReference type="ARBA" id="ARBA00022723"/>
    </source>
</evidence>
<keyword evidence="2" id="KW-0004">4Fe-4S</keyword>